<feature type="coiled-coil region" evidence="1">
    <location>
        <begin position="404"/>
        <end position="466"/>
    </location>
</feature>
<dbReference type="GO" id="GO:0005737">
    <property type="term" value="C:cytoplasm"/>
    <property type="evidence" value="ECO:0000318"/>
    <property type="project" value="GO_Central"/>
</dbReference>
<dbReference type="EnsemblMetazoa" id="XM_030974100">
    <property type="protein sequence ID" value="XP_030829960"/>
    <property type="gene ID" value="LOC584818"/>
</dbReference>
<feature type="compositionally biased region" description="Polar residues" evidence="2">
    <location>
        <begin position="195"/>
        <end position="207"/>
    </location>
</feature>
<dbReference type="KEGG" id="spu:584818"/>
<dbReference type="InParanoid" id="A0A7M7N212"/>
<dbReference type="Proteomes" id="UP000007110">
    <property type="component" value="Unassembled WGS sequence"/>
</dbReference>
<feature type="compositionally biased region" description="Polar residues" evidence="2">
    <location>
        <begin position="1"/>
        <end position="15"/>
    </location>
</feature>
<dbReference type="InterPro" id="IPR026674">
    <property type="entry name" value="FLACC1"/>
</dbReference>
<evidence type="ECO:0000313" key="3">
    <source>
        <dbReference type="EnsemblMetazoa" id="XP_030829960"/>
    </source>
</evidence>
<evidence type="ECO:0000256" key="1">
    <source>
        <dbReference type="SAM" id="Coils"/>
    </source>
</evidence>
<keyword evidence="4" id="KW-1185">Reference proteome</keyword>
<dbReference type="AlphaFoldDB" id="A0A7M7N212"/>
<evidence type="ECO:0000313" key="4">
    <source>
        <dbReference type="Proteomes" id="UP000007110"/>
    </source>
</evidence>
<feature type="compositionally biased region" description="Basic and acidic residues" evidence="2">
    <location>
        <begin position="22"/>
        <end position="32"/>
    </location>
</feature>
<reference evidence="4" key="1">
    <citation type="submission" date="2015-02" db="EMBL/GenBank/DDBJ databases">
        <title>Genome sequencing for Strongylocentrotus purpuratus.</title>
        <authorList>
            <person name="Murali S."/>
            <person name="Liu Y."/>
            <person name="Vee V."/>
            <person name="English A."/>
            <person name="Wang M."/>
            <person name="Skinner E."/>
            <person name="Han Y."/>
            <person name="Muzny D.M."/>
            <person name="Worley K.C."/>
            <person name="Gibbs R.A."/>
        </authorList>
    </citation>
    <scope>NUCLEOTIDE SEQUENCE</scope>
</reference>
<proteinExistence type="predicted"/>
<feature type="region of interest" description="Disordered" evidence="2">
    <location>
        <begin position="180"/>
        <end position="224"/>
    </location>
</feature>
<keyword evidence="1" id="KW-0175">Coiled coil</keyword>
<evidence type="ECO:0000256" key="2">
    <source>
        <dbReference type="SAM" id="MobiDB-lite"/>
    </source>
</evidence>
<dbReference type="PANTHER" id="PTHR21707:SF42">
    <property type="entry name" value="FLAGELLUM-ASSOCIATED COILED-COIL DOMAIN-CONTAINING PROTEIN 1"/>
    <property type="match status" value="1"/>
</dbReference>
<feature type="region of interest" description="Disordered" evidence="2">
    <location>
        <begin position="578"/>
        <end position="640"/>
    </location>
</feature>
<protein>
    <submittedName>
        <fullName evidence="3">Uncharacterized protein</fullName>
    </submittedName>
</protein>
<feature type="compositionally biased region" description="Basic and acidic residues" evidence="2">
    <location>
        <begin position="116"/>
        <end position="125"/>
    </location>
</feature>
<dbReference type="GeneID" id="584818"/>
<dbReference type="OrthoDB" id="10013155at2759"/>
<feature type="compositionally biased region" description="Low complexity" evidence="2">
    <location>
        <begin position="208"/>
        <end position="224"/>
    </location>
</feature>
<feature type="region of interest" description="Disordered" evidence="2">
    <location>
        <begin position="1"/>
        <end position="131"/>
    </location>
</feature>
<dbReference type="PANTHER" id="PTHR21707">
    <property type="entry name" value="FLAGELLUM-ASSOCIATED COILED-COIL DOMAIN-CONTAINING PROTEIN 1"/>
    <property type="match status" value="1"/>
</dbReference>
<dbReference type="OMA" id="QATIAMS"/>
<reference evidence="3" key="2">
    <citation type="submission" date="2021-01" db="UniProtKB">
        <authorList>
            <consortium name="EnsemblMetazoa"/>
        </authorList>
    </citation>
    <scope>IDENTIFICATION</scope>
</reference>
<accession>A0A7M7N212</accession>
<dbReference type="RefSeq" id="XP_030829960.1">
    <property type="nucleotide sequence ID" value="XM_030974100.1"/>
</dbReference>
<name>A0A7M7N212_STRPU</name>
<sequence>MSNFNTPVPNASRSAISLGGEWRNRDQMEANKYKMSGLTIINKKKAGKAAAKEKSRPRSTPTAEFQEWEDGESPKSAPPGGRPRCGRVNEVESPEPTARKTLENHLPLKKYGSAGRQDDNGKHYDLGPGMTMTKSRSKVAVTISTGGGDTPPPIIRRYAESTQPVSDPANLMPQLMANSRGSLISDGNSKHWSDKNPSGYSSNPHLGSSSLFPPHTHSPHTSPTFDRKLETIPAGMTFMGRSSSQATIAMSAQDALITQLQQQVSDLTLYLEEERLNHKTSKEKAGNLLREKLKELDRKHTEKFQKYKQDQEEQVAMLKEVQAKEINHIKSGSEKALARMKGELEFLQGAFEAYKRTLTQDMVEKWTKKESDMKHKFHEEMERELSEQRVEMLEEKMIERNALNREFQKQMHMLSQEHKEEIEKLMKRFAGAAMDVENLRKALDQIKTLRAELNNSLQALEDSREQAASFKGRLTEAKMMLIDFQENFSGKVDEVDGKYKEKIHLLMSENVELRKRYMQKCNELFNEKAKTEYSRVEKVMNTKEMMKMLVHVRNRSNVSLACSDPAADAQPRLLVTRPVSAPSTRKEAKKAHRMAGETDHLSGPGLRRPHTTMAGTRPTPPKEHHGLIDAFGSAQSLQSL</sequence>
<organism evidence="3 4">
    <name type="scientific">Strongylocentrotus purpuratus</name>
    <name type="common">Purple sea urchin</name>
    <dbReference type="NCBI Taxonomy" id="7668"/>
    <lineage>
        <taxon>Eukaryota</taxon>
        <taxon>Metazoa</taxon>
        <taxon>Echinodermata</taxon>
        <taxon>Eleutherozoa</taxon>
        <taxon>Echinozoa</taxon>
        <taxon>Echinoidea</taxon>
        <taxon>Euechinoidea</taxon>
        <taxon>Echinacea</taxon>
        <taxon>Camarodonta</taxon>
        <taxon>Echinidea</taxon>
        <taxon>Strongylocentrotidae</taxon>
        <taxon>Strongylocentrotus</taxon>
    </lineage>
</organism>